<keyword evidence="7 9" id="KW-0472">Membrane</keyword>
<dbReference type="EMBL" id="WWNE01000003">
    <property type="protein sequence ID" value="NBG64807.1"/>
    <property type="molecule type" value="Genomic_DNA"/>
</dbReference>
<organism evidence="10 11">
    <name type="scientific">Acidiluteibacter ferrifornacis</name>
    <dbReference type="NCBI Taxonomy" id="2692424"/>
    <lineage>
        <taxon>Bacteria</taxon>
        <taxon>Pseudomonadati</taxon>
        <taxon>Bacteroidota</taxon>
        <taxon>Flavobacteriia</taxon>
        <taxon>Flavobacteriales</taxon>
        <taxon>Cryomorphaceae</taxon>
        <taxon>Acidiluteibacter</taxon>
    </lineage>
</organism>
<feature type="transmembrane region" description="Helical" evidence="9">
    <location>
        <begin position="339"/>
        <end position="362"/>
    </location>
</feature>
<evidence type="ECO:0000256" key="2">
    <source>
        <dbReference type="ARBA" id="ARBA00022676"/>
    </source>
</evidence>
<name>A0A6N9NHY0_9FLAO</name>
<dbReference type="AlphaFoldDB" id="A0A6N9NHY0"/>
<dbReference type="GO" id="GO:0071555">
    <property type="term" value="P:cell wall organization"/>
    <property type="evidence" value="ECO:0007669"/>
    <property type="project" value="UniProtKB-KW"/>
</dbReference>
<dbReference type="CDD" id="cd06437">
    <property type="entry name" value="CESA_CaSu_A2"/>
    <property type="match status" value="1"/>
</dbReference>
<keyword evidence="8" id="KW-0961">Cell wall biogenesis/degradation</keyword>
<dbReference type="PANTHER" id="PTHR32044">
    <property type="entry name" value="GLUCOMANNAN 4-BETA-MANNOSYLTRANSFERASE 9"/>
    <property type="match status" value="1"/>
</dbReference>
<dbReference type="RefSeq" id="WP_160631313.1">
    <property type="nucleotide sequence ID" value="NZ_WWNE01000003.1"/>
</dbReference>
<accession>A0A6N9NHY0</accession>
<dbReference type="PANTHER" id="PTHR32044:SF80">
    <property type="entry name" value="XYLOGLUCAN GLYCOSYLTRANSFERASE 2-RELATED"/>
    <property type="match status" value="1"/>
</dbReference>
<gene>
    <name evidence="10" type="ORF">GQN54_01670</name>
</gene>
<dbReference type="GO" id="GO:0016757">
    <property type="term" value="F:glycosyltransferase activity"/>
    <property type="evidence" value="ECO:0007669"/>
    <property type="project" value="UniProtKB-KW"/>
</dbReference>
<dbReference type="InterPro" id="IPR029044">
    <property type="entry name" value="Nucleotide-diphossugar_trans"/>
</dbReference>
<feature type="transmembrane region" description="Helical" evidence="9">
    <location>
        <begin position="306"/>
        <end position="327"/>
    </location>
</feature>
<feature type="transmembrane region" description="Helical" evidence="9">
    <location>
        <begin position="466"/>
        <end position="488"/>
    </location>
</feature>
<keyword evidence="11" id="KW-1185">Reference proteome</keyword>
<keyword evidence="5 9" id="KW-1133">Transmembrane helix</keyword>
<feature type="transmembrane region" description="Helical" evidence="9">
    <location>
        <begin position="6"/>
        <end position="29"/>
    </location>
</feature>
<protein>
    <submittedName>
        <fullName evidence="10">Glycosyltransferase</fullName>
    </submittedName>
</protein>
<proteinExistence type="predicted"/>
<feature type="transmembrane region" description="Helical" evidence="9">
    <location>
        <begin position="439"/>
        <end position="459"/>
    </location>
</feature>
<dbReference type="Proteomes" id="UP000470771">
    <property type="component" value="Unassembled WGS sequence"/>
</dbReference>
<evidence type="ECO:0000256" key="5">
    <source>
        <dbReference type="ARBA" id="ARBA00022989"/>
    </source>
</evidence>
<dbReference type="Pfam" id="PF13641">
    <property type="entry name" value="Glyco_tranf_2_3"/>
    <property type="match status" value="1"/>
</dbReference>
<keyword evidence="3 10" id="KW-0808">Transferase</keyword>
<dbReference type="Gene3D" id="3.90.550.10">
    <property type="entry name" value="Spore Coat Polysaccharide Biosynthesis Protein SpsA, Chain A"/>
    <property type="match status" value="1"/>
</dbReference>
<keyword evidence="6" id="KW-0333">Golgi apparatus</keyword>
<evidence type="ECO:0000313" key="11">
    <source>
        <dbReference type="Proteomes" id="UP000470771"/>
    </source>
</evidence>
<comment type="subcellular location">
    <subcellularLocation>
        <location evidence="1">Golgi apparatus membrane</location>
        <topology evidence="1">Multi-pass membrane protein</topology>
    </subcellularLocation>
</comment>
<feature type="transmembrane region" description="Helical" evidence="9">
    <location>
        <begin position="374"/>
        <end position="394"/>
    </location>
</feature>
<evidence type="ECO:0000256" key="1">
    <source>
        <dbReference type="ARBA" id="ARBA00004653"/>
    </source>
</evidence>
<evidence type="ECO:0000256" key="9">
    <source>
        <dbReference type="SAM" id="Phobius"/>
    </source>
</evidence>
<keyword evidence="4 9" id="KW-0812">Transmembrane</keyword>
<dbReference type="SUPFAM" id="SSF53448">
    <property type="entry name" value="Nucleotide-diphospho-sugar transferases"/>
    <property type="match status" value="1"/>
</dbReference>
<keyword evidence="2" id="KW-0328">Glycosyltransferase</keyword>
<reference evidence="10 11" key="1">
    <citation type="submission" date="2019-12" db="EMBL/GenBank/DDBJ databases">
        <authorList>
            <person name="Zhao J."/>
        </authorList>
    </citation>
    <scope>NUCLEOTIDE SEQUENCE [LARGE SCALE GENOMIC DNA]</scope>
    <source>
        <strain evidence="10 11">S-15</strain>
    </source>
</reference>
<sequence length="492" mass="55856">MHLELIFILLYGLALCFIFTYSIIQVYLVHSYLKKSRGEDKVLKLDSALPIVTVQLPLFNELYVVERLIDAVAKFEYPKELLEIQILDDSTDETVDIVRRKIQPFVQDGFSIQHIHRVNRSGFKAGALAEGLLKAKGEFIAIFDADFLPNPDFLLKMLSAFEDPKVGMVQSKWEHINQDYSLLTKLQAFGLDAHFSIEQGGRNNSGHFMNFNGTAGIWRKTAIVDAGGWQSDTLTEDLDLSYRAQLKGWKFQFREQVGAPAELPAEMNALKTQQFRWTKGAAECARKNLGKVLVAKDLGLGTKVNAIFHLMNSGVFICIVLVALLSVPMLFVKNSMEQYLWLFKIGSIFILSLPILGVFYWVSISKHYTNKWKALKYFFGLFPLFLSVSMGLSLHNAIAVIEGYIGRKTPFIRTPKFNLKDKTQSWKTNVYIKKSLSPLIMLELLLTIYFIGAIFLGIYFNDYGLLPFHIMLVFGFGFVSLTSIVHSFKTVS</sequence>
<evidence type="ECO:0000256" key="4">
    <source>
        <dbReference type="ARBA" id="ARBA00022692"/>
    </source>
</evidence>
<dbReference type="FunFam" id="3.90.550.10:FF:000057">
    <property type="entry name" value="Glycosyltransferase-like protein, family 2"/>
    <property type="match status" value="1"/>
</dbReference>
<evidence type="ECO:0000313" key="10">
    <source>
        <dbReference type="EMBL" id="NBG64807.1"/>
    </source>
</evidence>
<evidence type="ECO:0000256" key="7">
    <source>
        <dbReference type="ARBA" id="ARBA00023136"/>
    </source>
</evidence>
<comment type="caution">
    <text evidence="10">The sequence shown here is derived from an EMBL/GenBank/DDBJ whole genome shotgun (WGS) entry which is preliminary data.</text>
</comment>
<evidence type="ECO:0000256" key="6">
    <source>
        <dbReference type="ARBA" id="ARBA00023034"/>
    </source>
</evidence>
<evidence type="ECO:0000256" key="3">
    <source>
        <dbReference type="ARBA" id="ARBA00022679"/>
    </source>
</evidence>
<evidence type="ECO:0000256" key="8">
    <source>
        <dbReference type="ARBA" id="ARBA00023316"/>
    </source>
</evidence>